<dbReference type="Proteomes" id="UP000585474">
    <property type="component" value="Unassembled WGS sequence"/>
</dbReference>
<organism evidence="1 2">
    <name type="scientific">Actinidia rufa</name>
    <dbReference type="NCBI Taxonomy" id="165716"/>
    <lineage>
        <taxon>Eukaryota</taxon>
        <taxon>Viridiplantae</taxon>
        <taxon>Streptophyta</taxon>
        <taxon>Embryophyta</taxon>
        <taxon>Tracheophyta</taxon>
        <taxon>Spermatophyta</taxon>
        <taxon>Magnoliopsida</taxon>
        <taxon>eudicotyledons</taxon>
        <taxon>Gunneridae</taxon>
        <taxon>Pentapetalae</taxon>
        <taxon>asterids</taxon>
        <taxon>Ericales</taxon>
        <taxon>Actinidiaceae</taxon>
        <taxon>Actinidia</taxon>
    </lineage>
</organism>
<name>A0A7J0G7S9_9ERIC</name>
<dbReference type="OrthoDB" id="1302292at2759"/>
<gene>
    <name evidence="1" type="ORF">Acr_18g0009520</name>
</gene>
<protein>
    <submittedName>
        <fullName evidence="1">Uncharacterized protein</fullName>
    </submittedName>
</protein>
<evidence type="ECO:0000313" key="1">
    <source>
        <dbReference type="EMBL" id="GFZ06782.1"/>
    </source>
</evidence>
<reference evidence="1 2" key="1">
    <citation type="submission" date="2019-07" db="EMBL/GenBank/DDBJ databases">
        <title>De Novo Assembly of kiwifruit Actinidia rufa.</title>
        <authorList>
            <person name="Sugita-Konishi S."/>
            <person name="Sato K."/>
            <person name="Mori E."/>
            <person name="Abe Y."/>
            <person name="Kisaki G."/>
            <person name="Hamano K."/>
            <person name="Suezawa K."/>
            <person name="Otani M."/>
            <person name="Fukuda T."/>
            <person name="Manabe T."/>
            <person name="Gomi K."/>
            <person name="Tabuchi M."/>
            <person name="Akimitsu K."/>
            <person name="Kataoka I."/>
        </authorList>
    </citation>
    <scope>NUCLEOTIDE SEQUENCE [LARGE SCALE GENOMIC DNA]</scope>
    <source>
        <strain evidence="2">cv. Fuchu</strain>
    </source>
</reference>
<dbReference type="AlphaFoldDB" id="A0A7J0G7S9"/>
<proteinExistence type="predicted"/>
<comment type="caution">
    <text evidence="1">The sequence shown here is derived from an EMBL/GenBank/DDBJ whole genome shotgun (WGS) entry which is preliminary data.</text>
</comment>
<evidence type="ECO:0000313" key="2">
    <source>
        <dbReference type="Proteomes" id="UP000585474"/>
    </source>
</evidence>
<keyword evidence="2" id="KW-1185">Reference proteome</keyword>
<sequence>MANGETVLTSKGNVGLVDGPNSFDLLTQRHKDPTVTKTLNLVTTPESTARERTSDIAPMEAPKVPIMPAHHVSSVISTFQVEEYIFGCQRNYLQSLWKGTSQKIARHHLDLLNSFEEEIDKVMKETERTNIVDVSPLKKLLATFFQNIGHYNSARSSFMEKISSEMKVESLEKAKHSVLDAEIEEGKMVKDIQALQETVANIDCEEA</sequence>
<accession>A0A7J0G7S9</accession>
<dbReference type="EMBL" id="BJWL01000018">
    <property type="protein sequence ID" value="GFZ06782.1"/>
    <property type="molecule type" value="Genomic_DNA"/>
</dbReference>